<dbReference type="Proteomes" id="UP000018227">
    <property type="component" value="Unassembled WGS sequence"/>
</dbReference>
<dbReference type="Pfam" id="PF10110">
    <property type="entry name" value="GPDPase_memb"/>
    <property type="match status" value="1"/>
</dbReference>
<organism evidence="3 4">
    <name type="scientific">Catonella morbi ATCC 51271</name>
    <dbReference type="NCBI Taxonomy" id="592026"/>
    <lineage>
        <taxon>Bacteria</taxon>
        <taxon>Bacillati</taxon>
        <taxon>Bacillota</taxon>
        <taxon>Clostridia</taxon>
        <taxon>Lachnospirales</taxon>
        <taxon>Lachnospiraceae</taxon>
        <taxon>Catonella</taxon>
    </lineage>
</organism>
<feature type="transmembrane region" description="Helical" evidence="1">
    <location>
        <begin position="261"/>
        <end position="281"/>
    </location>
</feature>
<keyword evidence="4" id="KW-1185">Reference proteome</keyword>
<dbReference type="InterPro" id="IPR018476">
    <property type="entry name" value="GlyceroP-diester-Pdiesterase_M"/>
</dbReference>
<evidence type="ECO:0000259" key="2">
    <source>
        <dbReference type="Pfam" id="PF10110"/>
    </source>
</evidence>
<feature type="transmembrane region" description="Helical" evidence="1">
    <location>
        <begin position="73"/>
        <end position="102"/>
    </location>
</feature>
<gene>
    <name evidence="3" type="ORF">GCWU0000282_003117</name>
</gene>
<dbReference type="eggNOG" id="COG4781">
    <property type="taxonomic scope" value="Bacteria"/>
</dbReference>
<dbReference type="STRING" id="592026.GCWU0000282_003117"/>
<name>V2XXV6_9FIRM</name>
<dbReference type="RefSeq" id="WP_023355958.1">
    <property type="nucleotide sequence ID" value="NZ_KI535371.1"/>
</dbReference>
<evidence type="ECO:0000256" key="1">
    <source>
        <dbReference type="SAM" id="Phobius"/>
    </source>
</evidence>
<keyword evidence="1" id="KW-0472">Membrane</keyword>
<evidence type="ECO:0000313" key="4">
    <source>
        <dbReference type="Proteomes" id="UP000018227"/>
    </source>
</evidence>
<comment type="caution">
    <text evidence="3">The sequence shown here is derived from an EMBL/GenBank/DDBJ whole genome shotgun (WGS) entry which is preliminary data.</text>
</comment>
<feature type="transmembrane region" description="Helical" evidence="1">
    <location>
        <begin position="123"/>
        <end position="141"/>
    </location>
</feature>
<sequence>MYIESKKLSKAVRGNINQNKFTYYSKAVLLQLMLTTAGSFLLRFIFKLALVSAGQENFTAHNFIDIINEPLSFILLIIFIMLLSVLTLFEFSVLTLMVYCSYKKVHFLWKENIKNAFLKWRNFNFKQLFFFVVYFVLMIPLSNLGMSSVFSEKFFIPKFITEELMKTLGGKVIYISFLLICGYINLRLIFSVPLTVINNRPFSYNMKRSFEFTKKGKFKLMLIWLKFGLIMLFVGGFFLGLNTFIFELLDESGKVAVYNSIFYTITRIIFFFFIVISKLVIISSIVKLIIDNDEPLSFKVAPYESFGIKNERNLLPA</sequence>
<feature type="transmembrane region" description="Helical" evidence="1">
    <location>
        <begin position="21"/>
        <end position="46"/>
    </location>
</feature>
<keyword evidence="1" id="KW-0812">Transmembrane</keyword>
<keyword evidence="1" id="KW-1133">Transmembrane helix</keyword>
<evidence type="ECO:0000313" key="3">
    <source>
        <dbReference type="EMBL" id="ESL01558.1"/>
    </source>
</evidence>
<protein>
    <recommendedName>
        <fullName evidence="2">Glycerophosphoryl diester phosphodiesterase membrane domain-containing protein</fullName>
    </recommendedName>
</protein>
<dbReference type="HOGENOM" id="CLU_876300_0_0_9"/>
<accession>V2XXV6</accession>
<reference evidence="3 4" key="1">
    <citation type="submission" date="2013-06" db="EMBL/GenBank/DDBJ databases">
        <authorList>
            <person name="Weinstock G."/>
            <person name="Sodergren E."/>
            <person name="Clifton S."/>
            <person name="Fulton L."/>
            <person name="Fulton B."/>
            <person name="Courtney L."/>
            <person name="Fronick C."/>
            <person name="Harrison M."/>
            <person name="Strong C."/>
            <person name="Farmer C."/>
            <person name="Delahaunty K."/>
            <person name="Markovic C."/>
            <person name="Hall O."/>
            <person name="Minx P."/>
            <person name="Tomlinson C."/>
            <person name="Mitreva M."/>
            <person name="Nelson J."/>
            <person name="Hou S."/>
            <person name="Wollam A."/>
            <person name="Pepin K.H."/>
            <person name="Johnson M."/>
            <person name="Bhonagiri V."/>
            <person name="Nash W.E."/>
            <person name="Warren W."/>
            <person name="Chinwalla A."/>
            <person name="Mardis E.R."/>
            <person name="Wilson R.K."/>
        </authorList>
    </citation>
    <scope>NUCLEOTIDE SEQUENCE [LARGE SCALE GENOMIC DNA]</scope>
    <source>
        <strain evidence="3 4">ATCC 51271</strain>
    </source>
</reference>
<proteinExistence type="predicted"/>
<feature type="domain" description="Glycerophosphoryl diester phosphodiesterase membrane" evidence="2">
    <location>
        <begin position="15"/>
        <end position="290"/>
    </location>
</feature>
<feature type="transmembrane region" description="Helical" evidence="1">
    <location>
        <begin position="172"/>
        <end position="197"/>
    </location>
</feature>
<dbReference type="EMBL" id="ACIL03000021">
    <property type="protein sequence ID" value="ESL01558.1"/>
    <property type="molecule type" value="Genomic_DNA"/>
</dbReference>
<feature type="transmembrane region" description="Helical" evidence="1">
    <location>
        <begin position="218"/>
        <end position="241"/>
    </location>
</feature>
<dbReference type="AlphaFoldDB" id="V2XXV6"/>